<evidence type="ECO:0000313" key="3">
    <source>
        <dbReference type="Proteomes" id="UP000294543"/>
    </source>
</evidence>
<dbReference type="InterPro" id="IPR035992">
    <property type="entry name" value="Ricin_B-like_lectins"/>
</dbReference>
<sequence length="183" mass="20095">MPNNEFGVATLRGRFKTALAMASAVTATLATVMSAGAMPAGATTSITSEVRASDVVYWGFVSANTHQCLSTYASGTIRSLPCSGSAQAQQWHWIDSRWNGDQRLLKNRWTGKCLIATNPVTSGTCEDWTSRHWRKEFVIFNGYWIRNNNEGFGCLADEPGDLGVGLGPAWNPNIWYIAERDRA</sequence>
<accession>A0A4R4W1Y9</accession>
<organism evidence="2 3">
    <name type="scientific">Nonomuraea diastatica</name>
    <dbReference type="NCBI Taxonomy" id="1848329"/>
    <lineage>
        <taxon>Bacteria</taxon>
        <taxon>Bacillati</taxon>
        <taxon>Actinomycetota</taxon>
        <taxon>Actinomycetes</taxon>
        <taxon>Streptosporangiales</taxon>
        <taxon>Streptosporangiaceae</taxon>
        <taxon>Nonomuraea</taxon>
    </lineage>
</organism>
<dbReference type="RefSeq" id="WP_132517546.1">
    <property type="nucleotide sequence ID" value="NZ_SMKP01000210.1"/>
</dbReference>
<feature type="chain" id="PRO_5039567454" evidence="1">
    <location>
        <begin position="38"/>
        <end position="183"/>
    </location>
</feature>
<keyword evidence="3" id="KW-1185">Reference proteome</keyword>
<feature type="signal peptide" evidence="1">
    <location>
        <begin position="1"/>
        <end position="37"/>
    </location>
</feature>
<name>A0A4R4W1Y9_9ACTN</name>
<evidence type="ECO:0000256" key="1">
    <source>
        <dbReference type="SAM" id="SignalP"/>
    </source>
</evidence>
<dbReference type="Proteomes" id="UP000294543">
    <property type="component" value="Unassembled WGS sequence"/>
</dbReference>
<gene>
    <name evidence="2" type="ORF">E1294_44385</name>
</gene>
<dbReference type="SUPFAM" id="SSF50370">
    <property type="entry name" value="Ricin B-like lectins"/>
    <property type="match status" value="1"/>
</dbReference>
<comment type="caution">
    <text evidence="2">The sequence shown here is derived from an EMBL/GenBank/DDBJ whole genome shotgun (WGS) entry which is preliminary data.</text>
</comment>
<dbReference type="Gene3D" id="2.80.10.50">
    <property type="match status" value="1"/>
</dbReference>
<protein>
    <submittedName>
        <fullName evidence="2">Uncharacterized protein</fullName>
    </submittedName>
</protein>
<evidence type="ECO:0000313" key="2">
    <source>
        <dbReference type="EMBL" id="TDD11851.1"/>
    </source>
</evidence>
<dbReference type="OrthoDB" id="4202958at2"/>
<dbReference type="PROSITE" id="PS50231">
    <property type="entry name" value="RICIN_B_LECTIN"/>
    <property type="match status" value="1"/>
</dbReference>
<dbReference type="AlphaFoldDB" id="A0A4R4W1Y9"/>
<reference evidence="2 3" key="1">
    <citation type="submission" date="2019-03" db="EMBL/GenBank/DDBJ databases">
        <title>Draft genome sequences of novel Actinobacteria.</title>
        <authorList>
            <person name="Sahin N."/>
            <person name="Ay H."/>
            <person name="Saygin H."/>
        </authorList>
    </citation>
    <scope>NUCLEOTIDE SEQUENCE [LARGE SCALE GENOMIC DNA]</scope>
    <source>
        <strain evidence="2 3">KC712</strain>
    </source>
</reference>
<dbReference type="EMBL" id="SMKP01000210">
    <property type="protein sequence ID" value="TDD11851.1"/>
    <property type="molecule type" value="Genomic_DNA"/>
</dbReference>
<keyword evidence="1" id="KW-0732">Signal</keyword>
<proteinExistence type="predicted"/>